<dbReference type="AlphaFoldDB" id="A0A2T5C6R4"/>
<dbReference type="Proteomes" id="UP000243525">
    <property type="component" value="Unassembled WGS sequence"/>
</dbReference>
<dbReference type="InterPro" id="IPR011250">
    <property type="entry name" value="OMP/PagP_B-barrel"/>
</dbReference>
<dbReference type="Gene3D" id="2.40.160.20">
    <property type="match status" value="1"/>
</dbReference>
<dbReference type="RefSeq" id="WP_107820726.1">
    <property type="nucleotide sequence ID" value="NZ_OY782574.1"/>
</dbReference>
<evidence type="ECO:0000313" key="4">
    <source>
        <dbReference type="EMBL" id="PTN10630.1"/>
    </source>
</evidence>
<feature type="signal peptide" evidence="2">
    <location>
        <begin position="1"/>
        <end position="19"/>
    </location>
</feature>
<dbReference type="InterPro" id="IPR027385">
    <property type="entry name" value="Beta-barrel_OMP"/>
</dbReference>
<proteinExistence type="predicted"/>
<comment type="caution">
    <text evidence="4">The sequence shown here is derived from an EMBL/GenBank/DDBJ whole genome shotgun (WGS) entry which is preliminary data.</text>
</comment>
<protein>
    <submittedName>
        <fullName evidence="4">Outer membrane protein with beta-barrel domain</fullName>
    </submittedName>
</protein>
<dbReference type="Pfam" id="PF13505">
    <property type="entry name" value="OMP_b-brl"/>
    <property type="match status" value="1"/>
</dbReference>
<evidence type="ECO:0000256" key="1">
    <source>
        <dbReference type="ARBA" id="ARBA00022729"/>
    </source>
</evidence>
<keyword evidence="1 2" id="KW-0732">Signal</keyword>
<accession>A0A2T5C6R4</accession>
<sequence>MKKNLLLLVALLLTTSVFAQKVELNQFRVGFASVYDTGMNNPGYALNGIYAVDEHWETEIAFTHIFKKKKRGNNVLDFNARYVFMHPADEWSVYALGGMGFNFLRVTDDGDDFYTDTRLGLNLGLGANYTIDDKLSLAPQLCYTISENSYYRIGVGIQYHF</sequence>
<gene>
    <name evidence="4" type="ORF">C8N47_101280</name>
</gene>
<feature type="domain" description="Outer membrane protein beta-barrel" evidence="3">
    <location>
        <begin position="6"/>
        <end position="161"/>
    </location>
</feature>
<evidence type="ECO:0000256" key="2">
    <source>
        <dbReference type="SAM" id="SignalP"/>
    </source>
</evidence>
<dbReference type="OrthoDB" id="1163183at2"/>
<evidence type="ECO:0000259" key="3">
    <source>
        <dbReference type="Pfam" id="PF13505"/>
    </source>
</evidence>
<dbReference type="EMBL" id="QAAD01000001">
    <property type="protein sequence ID" value="PTN10630.1"/>
    <property type="molecule type" value="Genomic_DNA"/>
</dbReference>
<feature type="chain" id="PRO_5015667686" evidence="2">
    <location>
        <begin position="20"/>
        <end position="161"/>
    </location>
</feature>
<organism evidence="4 5">
    <name type="scientific">Mangrovibacterium marinum</name>
    <dbReference type="NCBI Taxonomy" id="1639118"/>
    <lineage>
        <taxon>Bacteria</taxon>
        <taxon>Pseudomonadati</taxon>
        <taxon>Bacteroidota</taxon>
        <taxon>Bacteroidia</taxon>
        <taxon>Marinilabiliales</taxon>
        <taxon>Prolixibacteraceae</taxon>
        <taxon>Mangrovibacterium</taxon>
    </lineage>
</organism>
<reference evidence="4 5" key="1">
    <citation type="submission" date="2018-04" db="EMBL/GenBank/DDBJ databases">
        <title>Genomic Encyclopedia of Archaeal and Bacterial Type Strains, Phase II (KMG-II): from individual species to whole genera.</title>
        <authorList>
            <person name="Goeker M."/>
        </authorList>
    </citation>
    <scope>NUCLEOTIDE SEQUENCE [LARGE SCALE GENOMIC DNA]</scope>
    <source>
        <strain evidence="4 5">DSM 28823</strain>
    </source>
</reference>
<evidence type="ECO:0000313" key="5">
    <source>
        <dbReference type="Proteomes" id="UP000243525"/>
    </source>
</evidence>
<name>A0A2T5C6R4_9BACT</name>
<dbReference type="SUPFAM" id="SSF56925">
    <property type="entry name" value="OMPA-like"/>
    <property type="match status" value="1"/>
</dbReference>
<keyword evidence="5" id="KW-1185">Reference proteome</keyword>